<evidence type="ECO:0000256" key="3">
    <source>
        <dbReference type="ARBA" id="ARBA00001966"/>
    </source>
</evidence>
<reference evidence="18" key="1">
    <citation type="submission" date="2016-11" db="EMBL/GenBank/DDBJ databases">
        <authorList>
            <person name="Varghese N."/>
            <person name="Submissions S."/>
        </authorList>
    </citation>
    <scope>NUCLEOTIDE SEQUENCE [LARGE SCALE GENOMIC DNA]</scope>
    <source>
        <strain evidence="18">CGMCC 1.8995</strain>
    </source>
</reference>
<dbReference type="SFLD" id="SFLDF00314">
    <property type="entry name" value="L-lysine_2_3-aminomutase_(yjeK"/>
    <property type="match status" value="1"/>
</dbReference>
<keyword evidence="8 14" id="KW-0479">Metal-binding</keyword>
<dbReference type="InterPro" id="IPR013785">
    <property type="entry name" value="Aldolase_TIM"/>
</dbReference>
<keyword evidence="11 14" id="KW-0411">Iron-sulfur</keyword>
<dbReference type="EMBL" id="FQWD01000009">
    <property type="protein sequence ID" value="SHH36633.1"/>
    <property type="molecule type" value="Genomic_DNA"/>
</dbReference>
<gene>
    <name evidence="17" type="ORF">SAMN05216361_4398</name>
</gene>
<dbReference type="SUPFAM" id="SSF102114">
    <property type="entry name" value="Radical SAM enzymes"/>
    <property type="match status" value="1"/>
</dbReference>
<comment type="catalytic activity">
    <reaction evidence="1">
        <text>L-lysine = D-beta-lysine</text>
        <dbReference type="Rhea" id="RHEA:44148"/>
        <dbReference type="ChEBI" id="CHEBI:32551"/>
        <dbReference type="ChEBI" id="CHEBI:84138"/>
    </reaction>
</comment>
<comment type="similarity">
    <text evidence="4">Belongs to the radical SAM superfamily. KamA family.</text>
</comment>
<evidence type="ECO:0000256" key="12">
    <source>
        <dbReference type="ARBA" id="ARBA00023235"/>
    </source>
</evidence>
<name>A0A1M5SFH3_9ALTE</name>
<dbReference type="SFLD" id="SFLDG01070">
    <property type="entry name" value="PLP-dependent"/>
    <property type="match status" value="1"/>
</dbReference>
<feature type="binding site" evidence="14">
    <location>
        <position position="127"/>
    </location>
    <ligand>
        <name>[4Fe-4S] cluster</name>
        <dbReference type="ChEBI" id="CHEBI:49883"/>
        <note>4Fe-4S-S-AdoMet</note>
    </ligand>
</feature>
<dbReference type="InterPro" id="IPR007197">
    <property type="entry name" value="rSAM"/>
</dbReference>
<dbReference type="STRING" id="634436.SAMN05216361_4398"/>
<evidence type="ECO:0000256" key="2">
    <source>
        <dbReference type="ARBA" id="ARBA00001933"/>
    </source>
</evidence>
<protein>
    <recommendedName>
        <fullName evidence="5">L-lysine 2,3-aminomutase</fullName>
    </recommendedName>
    <alternativeName>
        <fullName evidence="13">EF-P post-translational modification enzyme B</fullName>
    </alternativeName>
</protein>
<dbReference type="PIRSF" id="PIRSF004911">
    <property type="entry name" value="DUF160"/>
    <property type="match status" value="1"/>
</dbReference>
<dbReference type="Pfam" id="PF04055">
    <property type="entry name" value="Radical_SAM"/>
    <property type="match status" value="1"/>
</dbReference>
<keyword evidence="12" id="KW-0413">Isomerase</keyword>
<dbReference type="CDD" id="cd01335">
    <property type="entry name" value="Radical_SAM"/>
    <property type="match status" value="1"/>
</dbReference>
<dbReference type="SFLD" id="SFLDS00029">
    <property type="entry name" value="Radical_SAM"/>
    <property type="match status" value="1"/>
</dbReference>
<dbReference type="InterPro" id="IPR022462">
    <property type="entry name" value="EpmB"/>
</dbReference>
<dbReference type="NCBIfam" id="TIGR03821">
    <property type="entry name" value="EFP_modif_epmB"/>
    <property type="match status" value="1"/>
</dbReference>
<evidence type="ECO:0000256" key="9">
    <source>
        <dbReference type="ARBA" id="ARBA00022898"/>
    </source>
</evidence>
<keyword evidence="10" id="KW-0408">Iron</keyword>
<dbReference type="GO" id="GO:0051539">
    <property type="term" value="F:4 iron, 4 sulfur cluster binding"/>
    <property type="evidence" value="ECO:0007669"/>
    <property type="project" value="UniProtKB-KW"/>
</dbReference>
<feature type="binding site" evidence="14">
    <location>
        <position position="124"/>
    </location>
    <ligand>
        <name>[4Fe-4S] cluster</name>
        <dbReference type="ChEBI" id="CHEBI:49883"/>
        <note>4Fe-4S-S-AdoMet</note>
    </ligand>
</feature>
<evidence type="ECO:0000256" key="7">
    <source>
        <dbReference type="ARBA" id="ARBA00022691"/>
    </source>
</evidence>
<evidence type="ECO:0000256" key="15">
    <source>
        <dbReference type="PIRSR" id="PIRSR603739-50"/>
    </source>
</evidence>
<organism evidence="17 18">
    <name type="scientific">Marisediminitalea aggregata</name>
    <dbReference type="NCBI Taxonomy" id="634436"/>
    <lineage>
        <taxon>Bacteria</taxon>
        <taxon>Pseudomonadati</taxon>
        <taxon>Pseudomonadota</taxon>
        <taxon>Gammaproteobacteria</taxon>
        <taxon>Alteromonadales</taxon>
        <taxon>Alteromonadaceae</taxon>
        <taxon>Marisediminitalea</taxon>
    </lineage>
</organism>
<dbReference type="PANTHER" id="PTHR30538">
    <property type="entry name" value="LYSINE 2,3-AMINOMUTASE-RELATED"/>
    <property type="match status" value="1"/>
</dbReference>
<feature type="binding site" evidence="14">
    <location>
        <position position="120"/>
    </location>
    <ligand>
        <name>[4Fe-4S] cluster</name>
        <dbReference type="ChEBI" id="CHEBI:49883"/>
        <note>4Fe-4S-S-AdoMet</note>
    </ligand>
</feature>
<evidence type="ECO:0000256" key="10">
    <source>
        <dbReference type="ARBA" id="ARBA00023004"/>
    </source>
</evidence>
<evidence type="ECO:0000256" key="1">
    <source>
        <dbReference type="ARBA" id="ARBA00001352"/>
    </source>
</evidence>
<evidence type="ECO:0000259" key="16">
    <source>
        <dbReference type="PROSITE" id="PS51918"/>
    </source>
</evidence>
<sequence length="350" mass="39506">MAQIIQKNRLTVEQNWQKELAMSFTDPISLLQYLQIDSSDFAADAEARRLFPMRVPRHFARLMEKGNRHDPLLLQVLPDRKEFLTPPGFVLDPLSEHDTAGRGLLHKYNSRVLMIVRGGCAVNCRYCFRRHFPYSDNSLSKQEFAAHIDYLAANSQINEVIFSGGDPLMAKDTHLADMARQIADISHIKRLRIHTRLPVVLPERLDSAFFDWFATSPLQRILVLHVNHANELSTELVNRLATLKQAGVTLLNQAVLLRGVNDTADAQEALNEALFDAGVMPYYLHTLDKVQGAAHFDMTLDEARALMAEVIKRQPGFMVPKLVTEIGGQPGKTPVDLRLHPLEQSPINHA</sequence>
<keyword evidence="6 14" id="KW-0004">4Fe-4S</keyword>
<accession>A0A1M5SFH3</accession>
<dbReference type="GO" id="GO:0046872">
    <property type="term" value="F:metal ion binding"/>
    <property type="evidence" value="ECO:0007669"/>
    <property type="project" value="UniProtKB-KW"/>
</dbReference>
<dbReference type="Proteomes" id="UP000184520">
    <property type="component" value="Unassembled WGS sequence"/>
</dbReference>
<feature type="domain" description="Radical SAM core" evidence="16">
    <location>
        <begin position="106"/>
        <end position="321"/>
    </location>
</feature>
<comment type="cofactor">
    <cofactor evidence="2 15">
        <name>pyridoxal 5'-phosphate</name>
        <dbReference type="ChEBI" id="CHEBI:597326"/>
    </cofactor>
</comment>
<dbReference type="InterPro" id="IPR003739">
    <property type="entry name" value="Lys_aminomutase/Glu_NH3_mut"/>
</dbReference>
<dbReference type="NCBIfam" id="TIGR00238">
    <property type="entry name" value="KamA family radical SAM protein"/>
    <property type="match status" value="1"/>
</dbReference>
<evidence type="ECO:0000256" key="5">
    <source>
        <dbReference type="ARBA" id="ARBA00022363"/>
    </source>
</evidence>
<evidence type="ECO:0000313" key="18">
    <source>
        <dbReference type="Proteomes" id="UP000184520"/>
    </source>
</evidence>
<dbReference type="RefSeq" id="WP_073325314.1">
    <property type="nucleotide sequence ID" value="NZ_FQWD01000009.1"/>
</dbReference>
<evidence type="ECO:0000256" key="6">
    <source>
        <dbReference type="ARBA" id="ARBA00022485"/>
    </source>
</evidence>
<feature type="modified residue" description="N6-(pyridoxal phosphate)lysine" evidence="15">
    <location>
        <position position="332"/>
    </location>
</feature>
<dbReference type="PROSITE" id="PS51918">
    <property type="entry name" value="RADICAL_SAM"/>
    <property type="match status" value="1"/>
</dbReference>
<dbReference type="InterPro" id="IPR058240">
    <property type="entry name" value="rSAM_sf"/>
</dbReference>
<keyword evidence="18" id="KW-1185">Reference proteome</keyword>
<proteinExistence type="inferred from homology"/>
<dbReference type="Gene3D" id="3.20.20.70">
    <property type="entry name" value="Aldolase class I"/>
    <property type="match status" value="1"/>
</dbReference>
<keyword evidence="9 15" id="KW-0663">Pyridoxal phosphate</keyword>
<evidence type="ECO:0000313" key="17">
    <source>
        <dbReference type="EMBL" id="SHH36633.1"/>
    </source>
</evidence>
<evidence type="ECO:0000256" key="8">
    <source>
        <dbReference type="ARBA" id="ARBA00022723"/>
    </source>
</evidence>
<dbReference type="AlphaFoldDB" id="A0A1M5SFH3"/>
<comment type="cofactor">
    <cofactor evidence="3">
        <name>[4Fe-4S] cluster</name>
        <dbReference type="ChEBI" id="CHEBI:49883"/>
    </cofactor>
</comment>
<evidence type="ECO:0000256" key="11">
    <source>
        <dbReference type="ARBA" id="ARBA00023014"/>
    </source>
</evidence>
<evidence type="ECO:0000256" key="14">
    <source>
        <dbReference type="PIRSR" id="PIRSR004911-1"/>
    </source>
</evidence>
<evidence type="ECO:0000256" key="13">
    <source>
        <dbReference type="ARBA" id="ARBA00030756"/>
    </source>
</evidence>
<dbReference type="OrthoDB" id="9770937at2"/>
<evidence type="ECO:0000256" key="4">
    <source>
        <dbReference type="ARBA" id="ARBA00008703"/>
    </source>
</evidence>
<dbReference type="PANTHER" id="PTHR30538:SF1">
    <property type="entry name" value="L-LYSINE 2,3-AMINOMUTASE"/>
    <property type="match status" value="1"/>
</dbReference>
<dbReference type="GO" id="GO:0016853">
    <property type="term" value="F:isomerase activity"/>
    <property type="evidence" value="ECO:0007669"/>
    <property type="project" value="UniProtKB-KW"/>
</dbReference>
<keyword evidence="7" id="KW-0949">S-adenosyl-L-methionine</keyword>